<sequence length="104" mass="11348">MKIFRSFLASSTIFSAFSSQTVPGGETGRSASPHLNTHVEPINPRASRGGASFPLFPDALRTRKMFISCLGRMSAYCPNPQASRPGLSDFGFTPICRQNCRFVC</sequence>
<feature type="region of interest" description="Disordered" evidence="1">
    <location>
        <begin position="18"/>
        <end position="50"/>
    </location>
</feature>
<dbReference type="AlphaFoldDB" id="A0A9P6E0W7"/>
<dbReference type="EMBL" id="MU128909">
    <property type="protein sequence ID" value="KAF9521137.1"/>
    <property type="molecule type" value="Genomic_DNA"/>
</dbReference>
<evidence type="ECO:0000313" key="3">
    <source>
        <dbReference type="Proteomes" id="UP000886523"/>
    </source>
</evidence>
<organism evidence="2 3">
    <name type="scientific">Hydnum rufescens UP504</name>
    <dbReference type="NCBI Taxonomy" id="1448309"/>
    <lineage>
        <taxon>Eukaryota</taxon>
        <taxon>Fungi</taxon>
        <taxon>Dikarya</taxon>
        <taxon>Basidiomycota</taxon>
        <taxon>Agaricomycotina</taxon>
        <taxon>Agaricomycetes</taxon>
        <taxon>Cantharellales</taxon>
        <taxon>Hydnaceae</taxon>
        <taxon>Hydnum</taxon>
    </lineage>
</organism>
<accession>A0A9P6E0W7</accession>
<evidence type="ECO:0000256" key="1">
    <source>
        <dbReference type="SAM" id="MobiDB-lite"/>
    </source>
</evidence>
<reference evidence="2" key="1">
    <citation type="journal article" date="2020" name="Nat. Commun.">
        <title>Large-scale genome sequencing of mycorrhizal fungi provides insights into the early evolution of symbiotic traits.</title>
        <authorList>
            <person name="Miyauchi S."/>
            <person name="Kiss E."/>
            <person name="Kuo A."/>
            <person name="Drula E."/>
            <person name="Kohler A."/>
            <person name="Sanchez-Garcia M."/>
            <person name="Morin E."/>
            <person name="Andreopoulos B."/>
            <person name="Barry K.W."/>
            <person name="Bonito G."/>
            <person name="Buee M."/>
            <person name="Carver A."/>
            <person name="Chen C."/>
            <person name="Cichocki N."/>
            <person name="Clum A."/>
            <person name="Culley D."/>
            <person name="Crous P.W."/>
            <person name="Fauchery L."/>
            <person name="Girlanda M."/>
            <person name="Hayes R.D."/>
            <person name="Keri Z."/>
            <person name="LaButti K."/>
            <person name="Lipzen A."/>
            <person name="Lombard V."/>
            <person name="Magnuson J."/>
            <person name="Maillard F."/>
            <person name="Murat C."/>
            <person name="Nolan M."/>
            <person name="Ohm R.A."/>
            <person name="Pangilinan J."/>
            <person name="Pereira M.F."/>
            <person name="Perotto S."/>
            <person name="Peter M."/>
            <person name="Pfister S."/>
            <person name="Riley R."/>
            <person name="Sitrit Y."/>
            <person name="Stielow J.B."/>
            <person name="Szollosi G."/>
            <person name="Zifcakova L."/>
            <person name="Stursova M."/>
            <person name="Spatafora J.W."/>
            <person name="Tedersoo L."/>
            <person name="Vaario L.M."/>
            <person name="Yamada A."/>
            <person name="Yan M."/>
            <person name="Wang P."/>
            <person name="Xu J."/>
            <person name="Bruns T."/>
            <person name="Baldrian P."/>
            <person name="Vilgalys R."/>
            <person name="Dunand C."/>
            <person name="Henrissat B."/>
            <person name="Grigoriev I.V."/>
            <person name="Hibbett D."/>
            <person name="Nagy L.G."/>
            <person name="Martin F.M."/>
        </authorList>
    </citation>
    <scope>NUCLEOTIDE SEQUENCE</scope>
    <source>
        <strain evidence="2">UP504</strain>
    </source>
</reference>
<protein>
    <submittedName>
        <fullName evidence="2">Uncharacterized protein</fullName>
    </submittedName>
</protein>
<keyword evidence="3" id="KW-1185">Reference proteome</keyword>
<evidence type="ECO:0000313" key="2">
    <source>
        <dbReference type="EMBL" id="KAF9521137.1"/>
    </source>
</evidence>
<gene>
    <name evidence="2" type="ORF">BS47DRAFT_14003</name>
</gene>
<comment type="caution">
    <text evidence="2">The sequence shown here is derived from an EMBL/GenBank/DDBJ whole genome shotgun (WGS) entry which is preliminary data.</text>
</comment>
<proteinExistence type="predicted"/>
<name>A0A9P6E0W7_9AGAM</name>
<dbReference type="Proteomes" id="UP000886523">
    <property type="component" value="Unassembled WGS sequence"/>
</dbReference>